<evidence type="ECO:0000256" key="1">
    <source>
        <dbReference type="SAM" id="MobiDB-lite"/>
    </source>
</evidence>
<dbReference type="PRINTS" id="PR00845">
    <property type="entry name" value="GLHYDRLASE52"/>
</dbReference>
<dbReference type="InterPro" id="IPR008928">
    <property type="entry name" value="6-hairpin_glycosidase_sf"/>
</dbReference>
<feature type="region of interest" description="Disordered" evidence="1">
    <location>
        <begin position="458"/>
        <end position="482"/>
    </location>
</feature>
<dbReference type="InterPro" id="IPR012341">
    <property type="entry name" value="6hp_glycosidase-like_sf"/>
</dbReference>
<dbReference type="EMBL" id="JAENIL010000036">
    <property type="protein sequence ID" value="MBK1878842.1"/>
    <property type="molecule type" value="Genomic_DNA"/>
</dbReference>
<keyword evidence="3" id="KW-1185">Reference proteome</keyword>
<dbReference type="Pfam" id="PF03512">
    <property type="entry name" value="Glyco_hydro_52"/>
    <property type="match status" value="1"/>
</dbReference>
<dbReference type="GO" id="GO:0005975">
    <property type="term" value="P:carbohydrate metabolic process"/>
    <property type="evidence" value="ECO:0007669"/>
    <property type="project" value="InterPro"/>
</dbReference>
<proteinExistence type="predicted"/>
<dbReference type="GO" id="GO:0009044">
    <property type="term" value="F:xylan 1,4-beta-xylosidase activity"/>
    <property type="evidence" value="ECO:0007669"/>
    <property type="project" value="InterPro"/>
</dbReference>
<dbReference type="SUPFAM" id="SSF48208">
    <property type="entry name" value="Six-hairpin glycosidases"/>
    <property type="match status" value="1"/>
</dbReference>
<name>A0A934VQY9_9BACT</name>
<reference evidence="2" key="1">
    <citation type="submission" date="2021-01" db="EMBL/GenBank/DDBJ databases">
        <title>Modified the classification status of verrucomicrobia.</title>
        <authorList>
            <person name="Feng X."/>
        </authorList>
    </citation>
    <scope>NUCLEOTIDE SEQUENCE</scope>
    <source>
        <strain evidence="2">KCTC 13126</strain>
    </source>
</reference>
<dbReference type="RefSeq" id="WP_200357056.1">
    <property type="nucleotide sequence ID" value="NZ_JAENIL010000036.1"/>
</dbReference>
<evidence type="ECO:0000313" key="2">
    <source>
        <dbReference type="EMBL" id="MBK1878842.1"/>
    </source>
</evidence>
<dbReference type="InterPro" id="IPR000852">
    <property type="entry name" value="Glyco_hydro_52"/>
</dbReference>
<feature type="compositionally biased region" description="Basic and acidic residues" evidence="1">
    <location>
        <begin position="458"/>
        <end position="467"/>
    </location>
</feature>
<evidence type="ECO:0000313" key="3">
    <source>
        <dbReference type="Proteomes" id="UP000617628"/>
    </source>
</evidence>
<comment type="caution">
    <text evidence="2">The sequence shown here is derived from an EMBL/GenBank/DDBJ whole genome shotgun (WGS) entry which is preliminary data.</text>
</comment>
<dbReference type="Gene3D" id="1.50.10.10">
    <property type="match status" value="1"/>
</dbReference>
<evidence type="ECO:0008006" key="4">
    <source>
        <dbReference type="Google" id="ProtNLM"/>
    </source>
</evidence>
<accession>A0A934VQY9</accession>
<dbReference type="Proteomes" id="UP000617628">
    <property type="component" value="Unassembled WGS sequence"/>
</dbReference>
<dbReference type="AlphaFoldDB" id="A0A934VQY9"/>
<organism evidence="2 3">
    <name type="scientific">Pelagicoccus mobilis</name>
    <dbReference type="NCBI Taxonomy" id="415221"/>
    <lineage>
        <taxon>Bacteria</taxon>
        <taxon>Pseudomonadati</taxon>
        <taxon>Verrucomicrobiota</taxon>
        <taxon>Opitutia</taxon>
        <taxon>Puniceicoccales</taxon>
        <taxon>Pelagicoccaceae</taxon>
        <taxon>Pelagicoccus</taxon>
    </lineage>
</organism>
<gene>
    <name evidence="2" type="ORF">JIN87_18310</name>
</gene>
<sequence length="694" mass="76892">MKPENPSFHAHHSPMGALASFTCGAHGAKGGMGLELPAAFQGEISIGYLDAENTLSLLPLFEGSESSESERYVEGAEGTSGKLKVLQGVQRDYKWATDTIGAEGVSLEIATPFFPIPDPAEAMPSELGFASCPVVHLTLRFTNDSTTSRRGIFALGIDRRWSSLEESTGGSLTGATSQGQIGFATDTDGVSCWMDFDPISAMNRQHSTPEFLLGPTAGLEVEVGPGEEKTIEIVLGFFKSGPATYNRELSYYYTQHFTNLSQVLEYGLASREDYLAIAAERDAELEKATLNDEQKFLIAHATRSYYGSTQWLWDGAKSVWVVNEGEYLMMNTFDLTVDMLFFEMQFNPWTVRNILEQFTERYSFYDSVFDPQDPDTLYPGGLSFTHDMGVMNHWSPAGRSSYEVGGLDRACFSHMTCEQLTNWVLCAGVYYAQTRDEGFLRKHRQTLVECYESLQNRDNPDPAKRDGIMSFESSRTEGGGEITTYDSLDHSLGQSRRNIYLGGKMWASYVVLESLFTESALEELADNAAASAKLAADTLTKGFNEELGFIPAVLEENNQSAIIPAIEALVYPHVMGLTHATDPEGPFSEYIATLKKHFHHIMDTGMCLYEDGGWKLSSSADNSWMSKINLCQFVARAVLGFDFGEAQFKADQAHARWEREGSKLSACSDQFRSGVAHGSLYYPRIVTNILWLSE</sequence>
<protein>
    <recommendedName>
        <fullName evidence="4">Beta-xylosidase</fullName>
    </recommendedName>
</protein>